<dbReference type="PROSITE" id="PS51082">
    <property type="entry name" value="WH2"/>
    <property type="match status" value="1"/>
</dbReference>
<protein>
    <submittedName>
        <fullName evidence="4">DNA ligase 1 isoform X1</fullName>
    </submittedName>
</protein>
<dbReference type="SMART" id="SM00246">
    <property type="entry name" value="WH2"/>
    <property type="match status" value="2"/>
</dbReference>
<evidence type="ECO:0000313" key="4">
    <source>
        <dbReference type="RefSeq" id="XP_025834286.1"/>
    </source>
</evidence>
<dbReference type="GO" id="GO:0016874">
    <property type="term" value="F:ligase activity"/>
    <property type="evidence" value="ECO:0007669"/>
    <property type="project" value="UniProtKB-KW"/>
</dbReference>
<dbReference type="FunCoup" id="A0A7F5RE83">
    <property type="interactions" value="26"/>
</dbReference>
<feature type="compositionally biased region" description="Low complexity" evidence="1">
    <location>
        <begin position="47"/>
        <end position="59"/>
    </location>
</feature>
<evidence type="ECO:0000313" key="3">
    <source>
        <dbReference type="Proteomes" id="UP000192223"/>
    </source>
</evidence>
<feature type="compositionally biased region" description="Acidic residues" evidence="1">
    <location>
        <begin position="439"/>
        <end position="454"/>
    </location>
</feature>
<accession>A0A7F5RE83</accession>
<feature type="compositionally biased region" description="Basic and acidic residues" evidence="1">
    <location>
        <begin position="455"/>
        <end position="466"/>
    </location>
</feature>
<dbReference type="Pfam" id="PF02205">
    <property type="entry name" value="WH2"/>
    <property type="match status" value="2"/>
</dbReference>
<feature type="region of interest" description="Disordered" evidence="1">
    <location>
        <begin position="351"/>
        <end position="466"/>
    </location>
</feature>
<feature type="compositionally biased region" description="Basic and acidic residues" evidence="1">
    <location>
        <begin position="366"/>
        <end position="392"/>
    </location>
</feature>
<feature type="compositionally biased region" description="Pro residues" evidence="1">
    <location>
        <begin position="150"/>
        <end position="168"/>
    </location>
</feature>
<evidence type="ECO:0000259" key="2">
    <source>
        <dbReference type="PROSITE" id="PS51082"/>
    </source>
</evidence>
<feature type="compositionally biased region" description="Basic and acidic residues" evidence="1">
    <location>
        <begin position="112"/>
        <end position="127"/>
    </location>
</feature>
<dbReference type="OrthoDB" id="6157464at2759"/>
<feature type="region of interest" description="Disordered" evidence="1">
    <location>
        <begin position="499"/>
        <end position="597"/>
    </location>
</feature>
<feature type="domain" description="WH2" evidence="2">
    <location>
        <begin position="240"/>
        <end position="257"/>
    </location>
</feature>
<dbReference type="InterPro" id="IPR003124">
    <property type="entry name" value="WH2_dom"/>
</dbReference>
<evidence type="ECO:0000256" key="1">
    <source>
        <dbReference type="SAM" id="MobiDB-lite"/>
    </source>
</evidence>
<name>A0A7F5RE83_AGRPL</name>
<dbReference type="GO" id="GO:0003779">
    <property type="term" value="F:actin binding"/>
    <property type="evidence" value="ECO:0007669"/>
    <property type="project" value="InterPro"/>
</dbReference>
<feature type="compositionally biased region" description="Low complexity" evidence="1">
    <location>
        <begin position="552"/>
        <end position="565"/>
    </location>
</feature>
<feature type="compositionally biased region" description="Basic and acidic residues" evidence="1">
    <location>
        <begin position="402"/>
        <end position="438"/>
    </location>
</feature>
<reference evidence="4" key="1">
    <citation type="submission" date="2025-08" db="UniProtKB">
        <authorList>
            <consortium name="RefSeq"/>
        </authorList>
    </citation>
    <scope>IDENTIFICATION</scope>
    <source>
        <tissue evidence="4">Entire body</tissue>
    </source>
</reference>
<dbReference type="AlphaFoldDB" id="A0A7F5RE83"/>
<gene>
    <name evidence="4" type="primary">LOC108745193</name>
</gene>
<keyword evidence="3" id="KW-1185">Reference proteome</keyword>
<feature type="compositionally biased region" description="Basic and acidic residues" evidence="1">
    <location>
        <begin position="502"/>
        <end position="518"/>
    </location>
</feature>
<dbReference type="RefSeq" id="XP_025834286.1">
    <property type="nucleotide sequence ID" value="XM_025978501.1"/>
</dbReference>
<feature type="compositionally biased region" description="Acidic residues" evidence="1">
    <location>
        <begin position="527"/>
        <end position="551"/>
    </location>
</feature>
<dbReference type="GeneID" id="108745193"/>
<sequence>MPAGKPDTTVKRETFRPPWVKDGPDGLPPKPSNLWSKSRDGDSPGPKKTTNTQKTQNNKPIENGTKKEQHTFVKPQLKPVPPKEPTKLQSKEVKVPIKLNSVADRPINPPIEPKRRGSSKDESDAIIDKAMPVKRNDLVRADSLKKMTPKAPPMPPPVPKAPRPPDAPPLTEKKQHVLEHLRSRPKQRPDWTGLLKDIESGRKLKHVVCNDRSKPLLPNAKAKEGTKEGHFVYETEKQTAHNDLLKEIQKGVSLKKVKTNDRSKPILEGLRKFRRQMTIEEQIQKSQSMASIPPEEIEPDEVDELDDIDKVRDDLQSTKQLLAIELRNKEALARENKKLQTKILQLEAELEKERNKKQTQAPSTVADEKLMKTLKSEAEEARKTAEELEKKFHTAANQLDNTRSELEELRRQKMMLEKKLQDGKRMSVCERKPSVKEESSEEEEESESEDDGEMTPEKVEKKAQKEVKQLKNKLLKFKNKEDNAKKERVALKTQMKTLQAAMRDEKKKYKGLKKEVDKMAALMKETSEDEDEEEPEEEEETETETETESESESSGSESESELSVSEAEDAPVEKKKQNLSTRTNKHENRLAALKKGNYMLKTNVERLQDDMNKQKDMTMELQQELDSVLADLG</sequence>
<keyword evidence="4" id="KW-0436">Ligase</keyword>
<feature type="region of interest" description="Disordered" evidence="1">
    <location>
        <begin position="1"/>
        <end position="192"/>
    </location>
</feature>
<proteinExistence type="predicted"/>
<dbReference type="CTD" id="41377"/>
<feature type="compositionally biased region" description="Basic and acidic residues" evidence="1">
    <location>
        <begin position="171"/>
        <end position="182"/>
    </location>
</feature>
<feature type="compositionally biased region" description="Basic and acidic residues" evidence="1">
    <location>
        <begin position="134"/>
        <end position="145"/>
    </location>
</feature>
<dbReference type="Proteomes" id="UP000192223">
    <property type="component" value="Unplaced"/>
</dbReference>
<organism evidence="3 4">
    <name type="scientific">Agrilus planipennis</name>
    <name type="common">Emerald ash borer</name>
    <name type="synonym">Agrilus marcopoli</name>
    <dbReference type="NCBI Taxonomy" id="224129"/>
    <lineage>
        <taxon>Eukaryota</taxon>
        <taxon>Metazoa</taxon>
        <taxon>Ecdysozoa</taxon>
        <taxon>Arthropoda</taxon>
        <taxon>Hexapoda</taxon>
        <taxon>Insecta</taxon>
        <taxon>Pterygota</taxon>
        <taxon>Neoptera</taxon>
        <taxon>Endopterygota</taxon>
        <taxon>Coleoptera</taxon>
        <taxon>Polyphaga</taxon>
        <taxon>Elateriformia</taxon>
        <taxon>Buprestoidea</taxon>
        <taxon>Buprestidae</taxon>
        <taxon>Agrilinae</taxon>
        <taxon>Agrilus</taxon>
    </lineage>
</organism>
<feature type="compositionally biased region" description="Basic and acidic residues" evidence="1">
    <location>
        <begin position="84"/>
        <end position="95"/>
    </location>
</feature>
<dbReference type="InParanoid" id="A0A7F5RE83"/>